<name>F9Y6D2_KETVW</name>
<evidence type="ECO:0000256" key="6">
    <source>
        <dbReference type="ARBA" id="ARBA00022556"/>
    </source>
</evidence>
<dbReference type="GO" id="GO:0008915">
    <property type="term" value="F:lipid-A-disaccharide synthase activity"/>
    <property type="evidence" value="ECO:0007669"/>
    <property type="project" value="UniProtKB-UniRule"/>
</dbReference>
<dbReference type="Proteomes" id="UP000000692">
    <property type="component" value="Chromosome"/>
</dbReference>
<evidence type="ECO:0000256" key="10">
    <source>
        <dbReference type="ARBA" id="ARBA00048975"/>
    </source>
</evidence>
<dbReference type="KEGG" id="kvl:KVU_1038"/>
<protein>
    <recommendedName>
        <fullName evidence="4 11">Lipid-A-disaccharide synthase</fullName>
        <ecNumber evidence="3 11">2.4.1.182</ecNumber>
    </recommendedName>
</protein>
<dbReference type="eggNOG" id="COG0763">
    <property type="taxonomic scope" value="Bacteria"/>
</dbReference>
<dbReference type="GO" id="GO:0009245">
    <property type="term" value="P:lipid A biosynthetic process"/>
    <property type="evidence" value="ECO:0007669"/>
    <property type="project" value="UniProtKB-UniRule"/>
</dbReference>
<evidence type="ECO:0000256" key="2">
    <source>
        <dbReference type="ARBA" id="ARBA00007868"/>
    </source>
</evidence>
<evidence type="ECO:0000313" key="13">
    <source>
        <dbReference type="Proteomes" id="UP000000692"/>
    </source>
</evidence>
<dbReference type="HOGENOM" id="CLU_036577_3_0_5"/>
<keyword evidence="5" id="KW-0444">Lipid biosynthesis</keyword>
<accession>F9Y6D2</accession>
<evidence type="ECO:0000256" key="7">
    <source>
        <dbReference type="ARBA" id="ARBA00022676"/>
    </source>
</evidence>
<sequence>MRVFIIAGEVSGDMLGGAVMVGLRSLRPDIEFAGIGGAQMQAQGLQSQFPMSELSVMGIAEVLPKYFHLKRRIREAAAAAIAFQPDILLTIDSPDFSLRVAKIVRAAAPQIRNVHYVAPSVWAWRPKRAQKMAKVIDHVLALLPFEPPYMTAAGMDCDFVGHPIATLQIAPPRETPAGPLVLVLPGSRRGEVERLSERFGAAIALFAADHPDARFILPMAAPVADLVREKVASWPVQPELVLEAGAKAQAFRDADLALAASGTVSLELAANATPMVIAYDMGWISRKLIGALMRIDTVTLVNLVSDTRAVPEFIGDNCRPAPISRAMSQVLAAPQAQLDAMRVTMERLGRGGEAPGLRAAKAILQGLEKARG</sequence>
<keyword evidence="6" id="KW-0441">Lipid A biosynthesis</keyword>
<evidence type="ECO:0000256" key="3">
    <source>
        <dbReference type="ARBA" id="ARBA00012687"/>
    </source>
</evidence>
<dbReference type="InterPro" id="IPR003835">
    <property type="entry name" value="Glyco_trans_19"/>
</dbReference>
<gene>
    <name evidence="12" type="primary">lpxB</name>
    <name evidence="12" type="ordered locus">KVU_1038</name>
</gene>
<evidence type="ECO:0000256" key="1">
    <source>
        <dbReference type="ARBA" id="ARBA00002056"/>
    </source>
</evidence>
<organism evidence="12 13">
    <name type="scientific">Ketogulonicigenium vulgare (strain WSH-001)</name>
    <dbReference type="NCBI Taxonomy" id="759362"/>
    <lineage>
        <taxon>Bacteria</taxon>
        <taxon>Pseudomonadati</taxon>
        <taxon>Pseudomonadota</taxon>
        <taxon>Alphaproteobacteria</taxon>
        <taxon>Rhodobacterales</taxon>
        <taxon>Roseobacteraceae</taxon>
        <taxon>Ketogulonicigenium</taxon>
    </lineage>
</organism>
<keyword evidence="8 12" id="KW-0808">Transferase</keyword>
<evidence type="ECO:0000256" key="8">
    <source>
        <dbReference type="ARBA" id="ARBA00022679"/>
    </source>
</evidence>
<evidence type="ECO:0000256" key="5">
    <source>
        <dbReference type="ARBA" id="ARBA00022516"/>
    </source>
</evidence>
<evidence type="ECO:0000256" key="11">
    <source>
        <dbReference type="NCBIfam" id="TIGR00215"/>
    </source>
</evidence>
<comment type="catalytic activity">
    <reaction evidence="10">
        <text>a lipid X + a UDP-2-N,3-O-bis[(3R)-3-hydroxyacyl]-alpha-D-glucosamine = a lipid A disaccharide + UDP + H(+)</text>
        <dbReference type="Rhea" id="RHEA:67828"/>
        <dbReference type="ChEBI" id="CHEBI:15378"/>
        <dbReference type="ChEBI" id="CHEBI:58223"/>
        <dbReference type="ChEBI" id="CHEBI:137748"/>
        <dbReference type="ChEBI" id="CHEBI:176338"/>
        <dbReference type="ChEBI" id="CHEBI:176343"/>
        <dbReference type="EC" id="2.4.1.182"/>
    </reaction>
</comment>
<evidence type="ECO:0000256" key="9">
    <source>
        <dbReference type="ARBA" id="ARBA00023098"/>
    </source>
</evidence>
<proteinExistence type="inferred from homology"/>
<dbReference type="EMBL" id="CP002018">
    <property type="protein sequence ID" value="AEM40878.1"/>
    <property type="molecule type" value="Genomic_DNA"/>
</dbReference>
<keyword evidence="7 12" id="KW-0328">Glycosyltransferase</keyword>
<keyword evidence="13" id="KW-1185">Reference proteome</keyword>
<reference evidence="12 13" key="1">
    <citation type="journal article" date="2011" name="J. Bacteriol.">
        <title>Complete genome sequence of the industrial strain Ketogulonicigenium vulgare WSH-001.</title>
        <authorList>
            <person name="Liu L."/>
            <person name="Li Y."/>
            <person name="Zhang J."/>
            <person name="Zhou Z."/>
            <person name="Liu J."/>
            <person name="Li X."/>
            <person name="Zhou J."/>
            <person name="Du G."/>
            <person name="Wang L."/>
            <person name="Chen J."/>
        </authorList>
    </citation>
    <scope>NUCLEOTIDE SEQUENCE [LARGE SCALE GENOMIC DNA]</scope>
    <source>
        <strain evidence="12 13">WSH-001</strain>
    </source>
</reference>
<dbReference type="GO" id="GO:0005543">
    <property type="term" value="F:phospholipid binding"/>
    <property type="evidence" value="ECO:0007669"/>
    <property type="project" value="TreeGrafter"/>
</dbReference>
<evidence type="ECO:0000313" key="12">
    <source>
        <dbReference type="EMBL" id="AEM40878.1"/>
    </source>
</evidence>
<dbReference type="RefSeq" id="WP_013384336.1">
    <property type="nucleotide sequence ID" value="NC_017384.1"/>
</dbReference>
<keyword evidence="9" id="KW-0443">Lipid metabolism</keyword>
<evidence type="ECO:0000256" key="4">
    <source>
        <dbReference type="ARBA" id="ARBA00020902"/>
    </source>
</evidence>
<comment type="similarity">
    <text evidence="2">Belongs to the LpxB family.</text>
</comment>
<dbReference type="PANTHER" id="PTHR30372:SF4">
    <property type="entry name" value="LIPID-A-DISACCHARIDE SYNTHASE, MITOCHONDRIAL-RELATED"/>
    <property type="match status" value="1"/>
</dbReference>
<comment type="function">
    <text evidence="1">Condensation of UDP-2,3-diacylglucosamine and 2,3-diacylglucosamine-1-phosphate to form lipid A disaccharide, a precursor of lipid A, a phosphorylated glycolipid that anchors the lipopolysaccharide to the outer membrane of the cell.</text>
</comment>
<dbReference type="AlphaFoldDB" id="F9Y6D2"/>
<dbReference type="SUPFAM" id="SSF53756">
    <property type="entry name" value="UDP-Glycosyltransferase/glycogen phosphorylase"/>
    <property type="match status" value="1"/>
</dbReference>
<dbReference type="OrthoDB" id="9801642at2"/>
<dbReference type="NCBIfam" id="TIGR00215">
    <property type="entry name" value="lpxB"/>
    <property type="match status" value="1"/>
</dbReference>
<dbReference type="Pfam" id="PF02684">
    <property type="entry name" value="LpxB"/>
    <property type="match status" value="1"/>
</dbReference>
<dbReference type="GO" id="GO:0016020">
    <property type="term" value="C:membrane"/>
    <property type="evidence" value="ECO:0007669"/>
    <property type="project" value="GOC"/>
</dbReference>
<dbReference type="PATRIC" id="fig|759362.5.peg.1068"/>
<dbReference type="EC" id="2.4.1.182" evidence="3 11"/>
<dbReference type="PANTHER" id="PTHR30372">
    <property type="entry name" value="LIPID-A-DISACCHARIDE SYNTHASE"/>
    <property type="match status" value="1"/>
</dbReference>